<protein>
    <submittedName>
        <fullName evidence="2">Uncharacterized protein</fullName>
    </submittedName>
</protein>
<name>A0A8T0HA09_CERPU</name>
<reference evidence="2" key="1">
    <citation type="submission" date="2020-06" db="EMBL/GenBank/DDBJ databases">
        <title>WGS assembly of Ceratodon purpureus strain R40.</title>
        <authorList>
            <person name="Carey S.B."/>
            <person name="Jenkins J."/>
            <person name="Shu S."/>
            <person name="Lovell J.T."/>
            <person name="Sreedasyam A."/>
            <person name="Maumus F."/>
            <person name="Tiley G.P."/>
            <person name="Fernandez-Pozo N."/>
            <person name="Barry K."/>
            <person name="Chen C."/>
            <person name="Wang M."/>
            <person name="Lipzen A."/>
            <person name="Daum C."/>
            <person name="Saski C.A."/>
            <person name="Payton A.C."/>
            <person name="Mcbreen J.C."/>
            <person name="Conrad R.E."/>
            <person name="Kollar L.M."/>
            <person name="Olsson S."/>
            <person name="Huttunen S."/>
            <person name="Landis J.B."/>
            <person name="Wickett N.J."/>
            <person name="Johnson M.G."/>
            <person name="Rensing S.A."/>
            <person name="Grimwood J."/>
            <person name="Schmutz J."/>
            <person name="Mcdaniel S.F."/>
        </authorList>
    </citation>
    <scope>NUCLEOTIDE SEQUENCE</scope>
    <source>
        <strain evidence="2">R40</strain>
    </source>
</reference>
<dbReference type="AlphaFoldDB" id="A0A8T0HA09"/>
<gene>
    <name evidence="2" type="ORF">KC19_7G025500</name>
</gene>
<evidence type="ECO:0000313" key="2">
    <source>
        <dbReference type="EMBL" id="KAG0565942.1"/>
    </source>
</evidence>
<evidence type="ECO:0000256" key="1">
    <source>
        <dbReference type="SAM" id="MobiDB-lite"/>
    </source>
</evidence>
<evidence type="ECO:0000313" key="3">
    <source>
        <dbReference type="Proteomes" id="UP000822688"/>
    </source>
</evidence>
<organism evidence="2 3">
    <name type="scientific">Ceratodon purpureus</name>
    <name type="common">Fire moss</name>
    <name type="synonym">Dicranum purpureum</name>
    <dbReference type="NCBI Taxonomy" id="3225"/>
    <lineage>
        <taxon>Eukaryota</taxon>
        <taxon>Viridiplantae</taxon>
        <taxon>Streptophyta</taxon>
        <taxon>Embryophyta</taxon>
        <taxon>Bryophyta</taxon>
        <taxon>Bryophytina</taxon>
        <taxon>Bryopsida</taxon>
        <taxon>Dicranidae</taxon>
        <taxon>Pseudoditrichales</taxon>
        <taxon>Ditrichaceae</taxon>
        <taxon>Ceratodon</taxon>
    </lineage>
</organism>
<feature type="region of interest" description="Disordered" evidence="1">
    <location>
        <begin position="61"/>
        <end position="85"/>
    </location>
</feature>
<sequence length="184" mass="20962">MAARSLSAAMSNTFSNCQGHKRLRSNAIETIPNSNHWKLSNITTPLGFPTFRTNTLHKLSRKLSPKLSRQPRQSPARRLSENFYATPNILAMRQIRHRDHAQTLKSTEPPTTAAAAKSHGHDRNARHQTRNTIPSPRHSRPKNPPHSHTPPNRLQHHQHRSETQRLRNAYQNTAHQTPILHPTG</sequence>
<dbReference type="EMBL" id="CM026428">
    <property type="protein sequence ID" value="KAG0565942.1"/>
    <property type="molecule type" value="Genomic_DNA"/>
</dbReference>
<proteinExistence type="predicted"/>
<dbReference type="Proteomes" id="UP000822688">
    <property type="component" value="Chromosome 7"/>
</dbReference>
<accession>A0A8T0HA09</accession>
<keyword evidence="3" id="KW-1185">Reference proteome</keyword>
<feature type="region of interest" description="Disordered" evidence="1">
    <location>
        <begin position="102"/>
        <end position="163"/>
    </location>
</feature>
<comment type="caution">
    <text evidence="2">The sequence shown here is derived from an EMBL/GenBank/DDBJ whole genome shotgun (WGS) entry which is preliminary data.</text>
</comment>